<comment type="subcellular location">
    <subcellularLocation>
        <location evidence="1">Cell junction</location>
        <location evidence="1">Gap junction</location>
    </subcellularLocation>
    <subcellularLocation>
        <location evidence="2 12">Cell membrane</location>
        <topology evidence="2 12">Multi-pass membrane protein</topology>
    </subcellularLocation>
</comment>
<feature type="transmembrane region" description="Helical" evidence="12">
    <location>
        <begin position="218"/>
        <end position="239"/>
    </location>
</feature>
<name>A0AAW1MZ58_POPJA</name>
<organism evidence="13 14">
    <name type="scientific">Popillia japonica</name>
    <name type="common">Japanese beetle</name>
    <dbReference type="NCBI Taxonomy" id="7064"/>
    <lineage>
        <taxon>Eukaryota</taxon>
        <taxon>Metazoa</taxon>
        <taxon>Ecdysozoa</taxon>
        <taxon>Arthropoda</taxon>
        <taxon>Hexapoda</taxon>
        <taxon>Insecta</taxon>
        <taxon>Pterygota</taxon>
        <taxon>Neoptera</taxon>
        <taxon>Endopterygota</taxon>
        <taxon>Coleoptera</taxon>
        <taxon>Polyphaga</taxon>
        <taxon>Scarabaeiformia</taxon>
        <taxon>Scarabaeidae</taxon>
        <taxon>Rutelinae</taxon>
        <taxon>Popillia</taxon>
    </lineage>
</organism>
<evidence type="ECO:0000256" key="9">
    <source>
        <dbReference type="ARBA" id="ARBA00023065"/>
    </source>
</evidence>
<keyword evidence="9 12" id="KW-0406">Ion transport</keyword>
<dbReference type="Pfam" id="PF00876">
    <property type="entry name" value="Innexin"/>
    <property type="match status" value="1"/>
</dbReference>
<dbReference type="Proteomes" id="UP001458880">
    <property type="component" value="Unassembled WGS sequence"/>
</dbReference>
<keyword evidence="14" id="KW-1185">Reference proteome</keyword>
<dbReference type="PROSITE" id="PS51013">
    <property type="entry name" value="PANNEXIN"/>
    <property type="match status" value="1"/>
</dbReference>
<evidence type="ECO:0000313" key="14">
    <source>
        <dbReference type="Proteomes" id="UP001458880"/>
    </source>
</evidence>
<evidence type="ECO:0000256" key="8">
    <source>
        <dbReference type="ARBA" id="ARBA00022989"/>
    </source>
</evidence>
<dbReference type="InterPro" id="IPR000990">
    <property type="entry name" value="Innexin"/>
</dbReference>
<comment type="similarity">
    <text evidence="12">Belongs to the pannexin family.</text>
</comment>
<protein>
    <recommendedName>
        <fullName evidence="12">Innexin</fullName>
    </recommendedName>
</protein>
<keyword evidence="10 12" id="KW-0472">Membrane</keyword>
<evidence type="ECO:0000256" key="4">
    <source>
        <dbReference type="ARBA" id="ARBA00022475"/>
    </source>
</evidence>
<sequence>MLQFTVICVYQFLIEVNRKFSCFLLDWSTSPIRIMIDFLNSFKSLIKLEQIHTDNNVFKLHYKFTVIILIVFSILLTSKQYFGDPINCDVDYSRKDVIDTYCWIYGTYIIKNTLKEDILTGLGPYADPRSSGPVQDFVLNERNGIITQKYYQWVCIVFCFQALLFYIPRYLWKTWEGGRLRLLAKDLGGPLIPSSWNKENKERLISYMLSGNYSHNVYALRFAFCELLNFVNVICQILLMDWFLTGQFTGYGIAIATYNGINPMTAVFPKLTKCTYYRFGPSGTIENRDAICVLPLNIVNEKLFLFLWFWFLFLSVVSLYELIYRATMLLFPRIRMYLLMAHARFLSRKNALVITKRISFGDFFFLYQLGKNLNTLVYKDLLISIASVLMDKTSLPYNPEITLPI</sequence>
<dbReference type="GO" id="GO:0034220">
    <property type="term" value="P:monoatomic ion transmembrane transport"/>
    <property type="evidence" value="ECO:0007669"/>
    <property type="project" value="UniProtKB-KW"/>
</dbReference>
<dbReference type="GO" id="GO:0005243">
    <property type="term" value="F:gap junction channel activity"/>
    <property type="evidence" value="ECO:0007669"/>
    <property type="project" value="TreeGrafter"/>
</dbReference>
<keyword evidence="3 12" id="KW-0813">Transport</keyword>
<evidence type="ECO:0000256" key="10">
    <source>
        <dbReference type="ARBA" id="ARBA00023136"/>
    </source>
</evidence>
<evidence type="ECO:0000256" key="6">
    <source>
        <dbReference type="ARBA" id="ARBA00022868"/>
    </source>
</evidence>
<evidence type="ECO:0000256" key="2">
    <source>
        <dbReference type="ARBA" id="ARBA00004651"/>
    </source>
</evidence>
<evidence type="ECO:0000256" key="1">
    <source>
        <dbReference type="ARBA" id="ARBA00004610"/>
    </source>
</evidence>
<dbReference type="GO" id="GO:0005921">
    <property type="term" value="C:gap junction"/>
    <property type="evidence" value="ECO:0007669"/>
    <property type="project" value="UniProtKB-SubCell"/>
</dbReference>
<dbReference type="PANTHER" id="PTHR11893">
    <property type="entry name" value="INNEXIN"/>
    <property type="match status" value="1"/>
</dbReference>
<dbReference type="GO" id="GO:0005886">
    <property type="term" value="C:plasma membrane"/>
    <property type="evidence" value="ECO:0007669"/>
    <property type="project" value="UniProtKB-SubCell"/>
</dbReference>
<keyword evidence="7" id="KW-0965">Cell junction</keyword>
<proteinExistence type="inferred from homology"/>
<evidence type="ECO:0000256" key="12">
    <source>
        <dbReference type="RuleBase" id="RU010713"/>
    </source>
</evidence>
<keyword evidence="11 12" id="KW-0407">Ion channel</keyword>
<comment type="caution">
    <text evidence="13">The sequence shown here is derived from an EMBL/GenBank/DDBJ whole genome shotgun (WGS) entry which is preliminary data.</text>
</comment>
<evidence type="ECO:0000256" key="5">
    <source>
        <dbReference type="ARBA" id="ARBA00022692"/>
    </source>
</evidence>
<dbReference type="AlphaFoldDB" id="A0AAW1MZ58"/>
<feature type="transmembrane region" description="Helical" evidence="12">
    <location>
        <begin position="303"/>
        <end position="323"/>
    </location>
</feature>
<comment type="function">
    <text evidence="12">Structural component of the gap junctions.</text>
</comment>
<dbReference type="GO" id="GO:0007602">
    <property type="term" value="P:phototransduction"/>
    <property type="evidence" value="ECO:0007669"/>
    <property type="project" value="TreeGrafter"/>
</dbReference>
<feature type="transmembrane region" description="Helical" evidence="12">
    <location>
        <begin position="60"/>
        <end position="77"/>
    </location>
</feature>
<keyword evidence="8 12" id="KW-1133">Transmembrane helix</keyword>
<reference evidence="13 14" key="1">
    <citation type="journal article" date="2024" name="BMC Genomics">
        <title>De novo assembly and annotation of Popillia japonica's genome with initial clues to its potential as an invasive pest.</title>
        <authorList>
            <person name="Cucini C."/>
            <person name="Boschi S."/>
            <person name="Funari R."/>
            <person name="Cardaioli E."/>
            <person name="Iannotti N."/>
            <person name="Marturano G."/>
            <person name="Paoli F."/>
            <person name="Bruttini M."/>
            <person name="Carapelli A."/>
            <person name="Frati F."/>
            <person name="Nardi F."/>
        </authorList>
    </citation>
    <scope>NUCLEOTIDE SEQUENCE [LARGE SCALE GENOMIC DNA]</scope>
    <source>
        <strain evidence="13">DMR45628</strain>
    </source>
</reference>
<evidence type="ECO:0000256" key="11">
    <source>
        <dbReference type="ARBA" id="ARBA00023303"/>
    </source>
</evidence>
<keyword evidence="6" id="KW-0303">Gap junction</keyword>
<evidence type="ECO:0000256" key="7">
    <source>
        <dbReference type="ARBA" id="ARBA00022949"/>
    </source>
</evidence>
<dbReference type="PANTHER" id="PTHR11893:SF41">
    <property type="entry name" value="INNEXIN INX2"/>
    <property type="match status" value="1"/>
</dbReference>
<dbReference type="PRINTS" id="PR01262">
    <property type="entry name" value="INNEXIN"/>
</dbReference>
<accession>A0AAW1MZ58</accession>
<feature type="transmembrane region" description="Helical" evidence="12">
    <location>
        <begin position="150"/>
        <end position="172"/>
    </location>
</feature>
<keyword evidence="4" id="KW-1003">Cell membrane</keyword>
<evidence type="ECO:0000256" key="3">
    <source>
        <dbReference type="ARBA" id="ARBA00022448"/>
    </source>
</evidence>
<gene>
    <name evidence="12" type="primary">inx</name>
    <name evidence="13" type="ORF">QE152_g4440</name>
</gene>
<evidence type="ECO:0000313" key="13">
    <source>
        <dbReference type="EMBL" id="KAK9752232.1"/>
    </source>
</evidence>
<dbReference type="EMBL" id="JASPKY010000022">
    <property type="protein sequence ID" value="KAK9752232.1"/>
    <property type="molecule type" value="Genomic_DNA"/>
</dbReference>
<keyword evidence="5 12" id="KW-0812">Transmembrane</keyword>